<dbReference type="EMBL" id="JAZAVJ010000452">
    <property type="protein sequence ID" value="KAK7397684.1"/>
    <property type="molecule type" value="Genomic_DNA"/>
</dbReference>
<proteinExistence type="predicted"/>
<evidence type="ECO:0000313" key="2">
    <source>
        <dbReference type="EMBL" id="KAK7397684.1"/>
    </source>
</evidence>
<feature type="region of interest" description="Disordered" evidence="1">
    <location>
        <begin position="50"/>
        <end position="83"/>
    </location>
</feature>
<evidence type="ECO:0000256" key="1">
    <source>
        <dbReference type="SAM" id="MobiDB-lite"/>
    </source>
</evidence>
<feature type="compositionally biased region" description="Basic and acidic residues" evidence="1">
    <location>
        <begin position="72"/>
        <end position="82"/>
    </location>
</feature>
<comment type="caution">
    <text evidence="2">The sequence shown here is derived from an EMBL/GenBank/DDBJ whole genome shotgun (WGS) entry which is preliminary data.</text>
</comment>
<keyword evidence="3" id="KW-1185">Reference proteome</keyword>
<reference evidence="2 3" key="1">
    <citation type="journal article" date="2025" name="Microbiol. Resour. Announc.">
        <title>Draft genome sequences for Neonectria magnoliae and Neonectria punicea, canker pathogens of Liriodendron tulipifera and Acer saccharum in West Virginia.</title>
        <authorList>
            <person name="Petronek H.M."/>
            <person name="Kasson M.T."/>
            <person name="Metheny A.M."/>
            <person name="Stauder C.M."/>
            <person name="Lovett B."/>
            <person name="Lynch S.C."/>
            <person name="Garnas J.R."/>
            <person name="Kasson L.R."/>
            <person name="Stajich J.E."/>
        </authorList>
    </citation>
    <scope>NUCLEOTIDE SEQUENCE [LARGE SCALE GENOMIC DNA]</scope>
    <source>
        <strain evidence="2 3">NRRL 64653</strain>
    </source>
</reference>
<sequence length="102" mass="12091">MRFALYDEAGLQGGRFLDDFIDPFSEFEKYGPLGDLSSFASLSTLSEKRQEERRRRVTHRSRDHYYEVSASEGKDSRPKRSSSDTFPITIRIRWVDEHYYDE</sequence>
<protein>
    <submittedName>
        <fullName evidence="2">Uncharacterized protein</fullName>
    </submittedName>
</protein>
<accession>A0ABR1GHT7</accession>
<organism evidence="2 3">
    <name type="scientific">Neonectria punicea</name>
    <dbReference type="NCBI Taxonomy" id="979145"/>
    <lineage>
        <taxon>Eukaryota</taxon>
        <taxon>Fungi</taxon>
        <taxon>Dikarya</taxon>
        <taxon>Ascomycota</taxon>
        <taxon>Pezizomycotina</taxon>
        <taxon>Sordariomycetes</taxon>
        <taxon>Hypocreomycetidae</taxon>
        <taxon>Hypocreales</taxon>
        <taxon>Nectriaceae</taxon>
        <taxon>Neonectria</taxon>
    </lineage>
</organism>
<gene>
    <name evidence="2" type="ORF">QQX98_012948</name>
</gene>
<evidence type="ECO:0000313" key="3">
    <source>
        <dbReference type="Proteomes" id="UP001498476"/>
    </source>
</evidence>
<dbReference type="Proteomes" id="UP001498476">
    <property type="component" value="Unassembled WGS sequence"/>
</dbReference>
<name>A0ABR1GHT7_9HYPO</name>